<organism evidence="5">
    <name type="scientific">Clandestinovirus</name>
    <dbReference type="NCBI Taxonomy" id="2831644"/>
    <lineage>
        <taxon>Viruses</taxon>
    </lineage>
</organism>
<dbReference type="InterPro" id="IPR008790">
    <property type="entry name" value="Poxvirus_ser/thr_kinase"/>
</dbReference>
<proteinExistence type="predicted"/>
<evidence type="ECO:0000256" key="2">
    <source>
        <dbReference type="ARBA" id="ARBA00022527"/>
    </source>
</evidence>
<sequence>MEYDPYDTVLFDGNPKVQDTELPYDTQLQQISEDDTNQIQEKFDSQYDSNETAVRALDSILQFGMSLNLVRVRGCSPQFAMYALSVFGSGNSESPIASGCLTKETPCTHPIAIKILPRYNVHSDSDPGWVEVSYLKRANEELVSAKHTPHVAAYLASFECQGSILEHADLFFQSPMDKAVFMHMLQSMMKNDVGDTTIFVLLAERASHQSLTQVAKTVHRDYWVEYFRMIIFQVVWTIACFQQKFPGFRHNDIWSSNVLIADTPSTSALYRVSKEEQYMLIPGDSLPSNLSNHTARLWDFEYACSRDQQNDKVDGERNAMINNGNPYYDVHFFLNHLYSLLLKYSDNQIPSDLDAFFKRVIPRKFMGCGANKSNPSASTFVRNYRLTLESQDLARAEGLKTPMEILRDDFFRKYRQTRKPNLSSTDIYTLPQTQ</sequence>
<dbReference type="EMBL" id="MZ420154">
    <property type="protein sequence ID" value="QYA18850.1"/>
    <property type="molecule type" value="Genomic_DNA"/>
</dbReference>
<dbReference type="InterPro" id="IPR011009">
    <property type="entry name" value="Kinase-like_dom_sf"/>
</dbReference>
<protein>
    <recommendedName>
        <fullName evidence="1">non-specific serine/threonine protein kinase</fullName>
        <ecNumber evidence="1">2.7.11.1</ecNumber>
    </recommendedName>
</protein>
<dbReference type="Pfam" id="PF05445">
    <property type="entry name" value="Pox_ser-thr_kin"/>
    <property type="match status" value="1"/>
</dbReference>
<dbReference type="EC" id="2.7.11.1" evidence="1"/>
<gene>
    <name evidence="5" type="ORF">KOM_12_582</name>
</gene>
<dbReference type="GO" id="GO:0005524">
    <property type="term" value="F:ATP binding"/>
    <property type="evidence" value="ECO:0007669"/>
    <property type="project" value="InterPro"/>
</dbReference>
<name>A0A8F8KQC1_9VIRU</name>
<comment type="catalytic activity">
    <reaction evidence="3">
        <text>L-threonyl-[protein] + ATP = O-phospho-L-threonyl-[protein] + ADP + H(+)</text>
        <dbReference type="Rhea" id="RHEA:46608"/>
        <dbReference type="Rhea" id="RHEA-COMP:11060"/>
        <dbReference type="Rhea" id="RHEA-COMP:11605"/>
        <dbReference type="ChEBI" id="CHEBI:15378"/>
        <dbReference type="ChEBI" id="CHEBI:30013"/>
        <dbReference type="ChEBI" id="CHEBI:30616"/>
        <dbReference type="ChEBI" id="CHEBI:61977"/>
        <dbReference type="ChEBI" id="CHEBI:456216"/>
        <dbReference type="EC" id="2.7.11.1"/>
    </reaction>
</comment>
<evidence type="ECO:0000256" key="3">
    <source>
        <dbReference type="ARBA" id="ARBA00047899"/>
    </source>
</evidence>
<reference evidence="5" key="1">
    <citation type="submission" date="2021-06" db="EMBL/GenBank/DDBJ databases">
        <authorList>
            <person name="Rolland C."/>
        </authorList>
    </citation>
    <scope>NUCLEOTIDE SEQUENCE</scope>
    <source>
        <strain evidence="5">347.936635</strain>
    </source>
</reference>
<accession>A0A8F8KQC1</accession>
<keyword evidence="5" id="KW-0418">Kinase</keyword>
<evidence type="ECO:0000313" key="5">
    <source>
        <dbReference type="EMBL" id="QYA18850.1"/>
    </source>
</evidence>
<dbReference type="SUPFAM" id="SSF56112">
    <property type="entry name" value="Protein kinase-like (PK-like)"/>
    <property type="match status" value="1"/>
</dbReference>
<dbReference type="GO" id="GO:0004674">
    <property type="term" value="F:protein serine/threonine kinase activity"/>
    <property type="evidence" value="ECO:0007669"/>
    <property type="project" value="UniProtKB-KW"/>
</dbReference>
<evidence type="ECO:0000256" key="1">
    <source>
        <dbReference type="ARBA" id="ARBA00012513"/>
    </source>
</evidence>
<keyword evidence="2 5" id="KW-0723">Serine/threonine-protein kinase</keyword>
<comment type="catalytic activity">
    <reaction evidence="4">
        <text>L-seryl-[protein] + ATP = O-phospho-L-seryl-[protein] + ADP + H(+)</text>
        <dbReference type="Rhea" id="RHEA:17989"/>
        <dbReference type="Rhea" id="RHEA-COMP:9863"/>
        <dbReference type="Rhea" id="RHEA-COMP:11604"/>
        <dbReference type="ChEBI" id="CHEBI:15378"/>
        <dbReference type="ChEBI" id="CHEBI:29999"/>
        <dbReference type="ChEBI" id="CHEBI:30616"/>
        <dbReference type="ChEBI" id="CHEBI:83421"/>
        <dbReference type="ChEBI" id="CHEBI:456216"/>
        <dbReference type="EC" id="2.7.11.1"/>
    </reaction>
</comment>
<keyword evidence="5" id="KW-0808">Transferase</keyword>
<evidence type="ECO:0000256" key="4">
    <source>
        <dbReference type="ARBA" id="ARBA00048679"/>
    </source>
</evidence>